<dbReference type="SUPFAM" id="SSF51182">
    <property type="entry name" value="RmlC-like cupins"/>
    <property type="match status" value="1"/>
</dbReference>
<dbReference type="InterPro" id="IPR011051">
    <property type="entry name" value="RmlC_Cupin_sf"/>
</dbReference>
<feature type="region of interest" description="Disordered" evidence="1">
    <location>
        <begin position="1"/>
        <end position="22"/>
    </location>
</feature>
<dbReference type="Proteomes" id="UP001408356">
    <property type="component" value="Unassembled WGS sequence"/>
</dbReference>
<evidence type="ECO:0000256" key="1">
    <source>
        <dbReference type="SAM" id="MobiDB-lite"/>
    </source>
</evidence>
<accession>A0ABR2UXD5</accession>
<proteinExistence type="predicted"/>
<dbReference type="EMBL" id="JARVKF010000330">
    <property type="protein sequence ID" value="KAK9419202.1"/>
    <property type="molecule type" value="Genomic_DNA"/>
</dbReference>
<gene>
    <name evidence="2" type="ORF">SUNI508_01179</name>
</gene>
<dbReference type="InterPro" id="IPR014710">
    <property type="entry name" value="RmlC-like_jellyroll"/>
</dbReference>
<dbReference type="PANTHER" id="PTHR36156:SF2">
    <property type="entry name" value="CUPIN TYPE-2 DOMAIN-CONTAINING PROTEIN"/>
    <property type="match status" value="1"/>
</dbReference>
<dbReference type="CDD" id="cd02231">
    <property type="entry name" value="cupin_BLL6423-like"/>
    <property type="match status" value="1"/>
</dbReference>
<dbReference type="Gene3D" id="2.60.120.10">
    <property type="entry name" value="Jelly Rolls"/>
    <property type="match status" value="1"/>
</dbReference>
<sequence length="183" mass="20021">MEKDANGTMTVSELGRPKRYITDHDGEGKGVFNTGFEEDVSSTVLPGILLYDTFLQTQTPIQMNGGADLKAMKEQPPHGGLLEDGTTVARFVDFLPGAPAVHHRTASIDFAVLISGELELLLDSGESRLLKPGDHVVQRGTKHAWRNVHPTDTARVFFVQSSSEPLVIKGEKLGESIEWPEEN</sequence>
<evidence type="ECO:0000313" key="3">
    <source>
        <dbReference type="Proteomes" id="UP001408356"/>
    </source>
</evidence>
<protein>
    <submittedName>
        <fullName evidence="2">Cupin 2 conserved barrel domain-containing protein</fullName>
    </submittedName>
</protein>
<organism evidence="2 3">
    <name type="scientific">Seiridium unicorne</name>
    <dbReference type="NCBI Taxonomy" id="138068"/>
    <lineage>
        <taxon>Eukaryota</taxon>
        <taxon>Fungi</taxon>
        <taxon>Dikarya</taxon>
        <taxon>Ascomycota</taxon>
        <taxon>Pezizomycotina</taxon>
        <taxon>Sordariomycetes</taxon>
        <taxon>Xylariomycetidae</taxon>
        <taxon>Amphisphaeriales</taxon>
        <taxon>Sporocadaceae</taxon>
        <taxon>Seiridium</taxon>
    </lineage>
</organism>
<reference evidence="2 3" key="1">
    <citation type="journal article" date="2024" name="J. Plant Pathol.">
        <title>Sequence and assembly of the genome of Seiridium unicorne, isolate CBS 538.82, causal agent of cypress canker disease.</title>
        <authorList>
            <person name="Scali E."/>
            <person name="Rocca G.D."/>
            <person name="Danti R."/>
            <person name="Garbelotto M."/>
            <person name="Barberini S."/>
            <person name="Baroncelli R."/>
            <person name="Emiliani G."/>
        </authorList>
    </citation>
    <scope>NUCLEOTIDE SEQUENCE [LARGE SCALE GENOMIC DNA]</scope>
    <source>
        <strain evidence="2 3">BM-138-508</strain>
    </source>
</reference>
<dbReference type="PANTHER" id="PTHR36156">
    <property type="entry name" value="SLR2101 PROTEIN"/>
    <property type="match status" value="1"/>
</dbReference>
<keyword evidence="3" id="KW-1185">Reference proteome</keyword>
<dbReference type="InterPro" id="IPR047142">
    <property type="entry name" value="OryJ/VirC-like"/>
</dbReference>
<evidence type="ECO:0000313" key="2">
    <source>
        <dbReference type="EMBL" id="KAK9419202.1"/>
    </source>
</evidence>
<comment type="caution">
    <text evidence="2">The sequence shown here is derived from an EMBL/GenBank/DDBJ whole genome shotgun (WGS) entry which is preliminary data.</text>
</comment>
<name>A0ABR2UXD5_9PEZI</name>